<dbReference type="Proteomes" id="UP000469558">
    <property type="component" value="Unassembled WGS sequence"/>
</dbReference>
<evidence type="ECO:0000313" key="5">
    <source>
        <dbReference type="Proteomes" id="UP000469558"/>
    </source>
</evidence>
<evidence type="ECO:0000259" key="3">
    <source>
        <dbReference type="Pfam" id="PF00172"/>
    </source>
</evidence>
<dbReference type="InterPro" id="IPR052400">
    <property type="entry name" value="Zn2-C6_fungal_TF"/>
</dbReference>
<dbReference type="GO" id="GO:0008270">
    <property type="term" value="F:zinc ion binding"/>
    <property type="evidence" value="ECO:0007669"/>
    <property type="project" value="InterPro"/>
</dbReference>
<keyword evidence="1" id="KW-0539">Nucleus</keyword>
<protein>
    <submittedName>
        <fullName evidence="4">Sterol uptake control protein</fullName>
    </submittedName>
</protein>
<comment type="caution">
    <text evidence="4">The sequence shown here is derived from an EMBL/GenBank/DDBJ whole genome shotgun (WGS) entry which is preliminary data.</text>
</comment>
<dbReference type="EMBL" id="QGMK01000725">
    <property type="protein sequence ID" value="TVY78578.1"/>
    <property type="molecule type" value="Genomic_DNA"/>
</dbReference>
<evidence type="ECO:0000256" key="1">
    <source>
        <dbReference type="ARBA" id="ARBA00023242"/>
    </source>
</evidence>
<dbReference type="OrthoDB" id="416217at2759"/>
<feature type="compositionally biased region" description="Low complexity" evidence="2">
    <location>
        <begin position="88"/>
        <end position="97"/>
    </location>
</feature>
<evidence type="ECO:0000313" key="4">
    <source>
        <dbReference type="EMBL" id="TVY78578.1"/>
    </source>
</evidence>
<feature type="compositionally biased region" description="Polar residues" evidence="2">
    <location>
        <begin position="98"/>
        <end position="110"/>
    </location>
</feature>
<keyword evidence="5" id="KW-1185">Reference proteome</keyword>
<reference evidence="4 5" key="1">
    <citation type="submission" date="2018-05" db="EMBL/GenBank/DDBJ databases">
        <title>Genome sequencing and assembly of the regulated plant pathogen Lachnellula willkommii and related sister species for the development of diagnostic species identification markers.</title>
        <authorList>
            <person name="Giroux E."/>
            <person name="Bilodeau G."/>
        </authorList>
    </citation>
    <scope>NUCLEOTIDE SEQUENCE [LARGE SCALE GENOMIC DNA]</scope>
    <source>
        <strain evidence="4 5">CBS 268.59</strain>
    </source>
</reference>
<feature type="domain" description="Zn(2)-C6 fungal-type" evidence="3">
    <location>
        <begin position="63"/>
        <end position="81"/>
    </location>
</feature>
<dbReference type="GO" id="GO:0000981">
    <property type="term" value="F:DNA-binding transcription factor activity, RNA polymerase II-specific"/>
    <property type="evidence" value="ECO:0007669"/>
    <property type="project" value="InterPro"/>
</dbReference>
<feature type="region of interest" description="Disordered" evidence="2">
    <location>
        <begin position="1"/>
        <end position="22"/>
    </location>
</feature>
<dbReference type="Pfam" id="PF00172">
    <property type="entry name" value="Zn_clus"/>
    <property type="match status" value="1"/>
</dbReference>
<name>A0A8T9C3K2_9HELO</name>
<organism evidence="4 5">
    <name type="scientific">Lachnellula suecica</name>
    <dbReference type="NCBI Taxonomy" id="602035"/>
    <lineage>
        <taxon>Eukaryota</taxon>
        <taxon>Fungi</taxon>
        <taxon>Dikarya</taxon>
        <taxon>Ascomycota</taxon>
        <taxon>Pezizomycotina</taxon>
        <taxon>Leotiomycetes</taxon>
        <taxon>Helotiales</taxon>
        <taxon>Lachnaceae</taxon>
        <taxon>Lachnellula</taxon>
    </lineage>
</organism>
<evidence type="ECO:0000256" key="2">
    <source>
        <dbReference type="SAM" id="MobiDB-lite"/>
    </source>
</evidence>
<dbReference type="CDD" id="cd00067">
    <property type="entry name" value="GAL4"/>
    <property type="match status" value="1"/>
</dbReference>
<dbReference type="InterPro" id="IPR001138">
    <property type="entry name" value="Zn2Cys6_DnaBD"/>
</dbReference>
<dbReference type="PANTHER" id="PTHR47657:SF7">
    <property type="entry name" value="STEROL REGULATORY ELEMENT-BINDING PROTEIN ECM22"/>
    <property type="match status" value="1"/>
</dbReference>
<dbReference type="AlphaFoldDB" id="A0A8T9C3K2"/>
<accession>A0A8T9C3K2</accession>
<sequence>MRLRLGSNTKYRKRTRPEEHAVGELSSGEIECNEACLTKTASQNKDWMQDVQAEKDQVIWNHCDEQKPQCSNCIKHSVQCDFGLPPASSASPGGSFSRVGTPSSGTLHDSRRFNSPSAIHEPLSLNMLDLELLHNFSTSTCLTLHTNPSLRALWKVNVPRVGFSHDFVMRGILAVSALHMAHFVPEKKDFYVSQALIHHQSGLRVATSMLSNINDDNCSALYIFSALTLFVAVATPRKPGDFVIVGNTGLVDWPVLLKGTISIIASSQEALSKGVFSSMFKSGERRELLRLTREVKFHGDGDPLADLRDLVSQCQLDDHDFHAYQSAIEELRRTYALVYKQRDAEYEAVDVFTWLFKLTPEFLQLFQSRTQESLAIFTFFCVLLKWIDERWWLAGSGIDFLSQAYDLLDEEHRLWIRWPIEEMGKLDSGFANRTWLEINNNGPSFGAVPVEVAEHLVSKGVFNHLQDQVRWVPLTGIQNLNHELLQETRNKGPSQNDLGKSTWKSLSLRLEKKAGK</sequence>
<feature type="region of interest" description="Disordered" evidence="2">
    <location>
        <begin position="88"/>
        <end position="110"/>
    </location>
</feature>
<proteinExistence type="predicted"/>
<gene>
    <name evidence="4" type="primary">UPC2_5</name>
    <name evidence="4" type="ORF">LSUE1_G004621</name>
</gene>
<dbReference type="PANTHER" id="PTHR47657">
    <property type="entry name" value="STEROL REGULATORY ELEMENT-BINDING PROTEIN ECM22"/>
    <property type="match status" value="1"/>
</dbReference>